<feature type="region of interest" description="Disordered" evidence="2">
    <location>
        <begin position="149"/>
        <end position="203"/>
    </location>
</feature>
<dbReference type="InterPro" id="IPR000253">
    <property type="entry name" value="FHA_dom"/>
</dbReference>
<gene>
    <name evidence="4" type="ORF">AKO1_001979</name>
</gene>
<feature type="compositionally biased region" description="Basic and acidic residues" evidence="2">
    <location>
        <begin position="155"/>
        <end position="173"/>
    </location>
</feature>
<dbReference type="InterPro" id="IPR050923">
    <property type="entry name" value="Cell_Proc_Reg/RNA_Proc"/>
</dbReference>
<dbReference type="SUPFAM" id="SSF49879">
    <property type="entry name" value="SMAD/FHA domain"/>
    <property type="match status" value="1"/>
</dbReference>
<protein>
    <submittedName>
        <fullName evidence="4">Kanadaptin</fullName>
    </submittedName>
</protein>
<dbReference type="Pfam" id="PF00498">
    <property type="entry name" value="FHA"/>
    <property type="match status" value="1"/>
</dbReference>
<dbReference type="SMART" id="SM00240">
    <property type="entry name" value="FHA"/>
    <property type="match status" value="1"/>
</dbReference>
<evidence type="ECO:0000256" key="2">
    <source>
        <dbReference type="SAM" id="MobiDB-lite"/>
    </source>
</evidence>
<evidence type="ECO:0000256" key="1">
    <source>
        <dbReference type="SAM" id="Coils"/>
    </source>
</evidence>
<feature type="compositionally biased region" description="Basic and acidic residues" evidence="2">
    <location>
        <begin position="194"/>
        <end position="203"/>
    </location>
</feature>
<reference evidence="4 5" key="1">
    <citation type="submission" date="2024-03" db="EMBL/GenBank/DDBJ databases">
        <title>The Acrasis kona genome and developmental transcriptomes reveal deep origins of eukaryotic multicellular pathways.</title>
        <authorList>
            <person name="Sheikh S."/>
            <person name="Fu C.-J."/>
            <person name="Brown M.W."/>
            <person name="Baldauf S.L."/>
        </authorList>
    </citation>
    <scope>NUCLEOTIDE SEQUENCE [LARGE SCALE GENOMIC DNA]</scope>
    <source>
        <strain evidence="4 5">ATCC MYA-3509</strain>
    </source>
</reference>
<feature type="coiled-coil region" evidence="1">
    <location>
        <begin position="244"/>
        <end position="323"/>
    </location>
</feature>
<keyword evidence="1" id="KW-0175">Coiled coil</keyword>
<accession>A0AAW2Z983</accession>
<sequence>MTDSPKNATDLLYKPPYWGAKEKPIYPYFLQVSKQGVELSHIPIDKHAFYVFGRDVGGDNGIQADHDSISRQHVVIQHASNGRVYLYDLNSTHGTFWNQKGKRIKPTRYVPLRLNDRIIIGGSTRSYVLDVDPKHVDQVIALEERLKQTLKKRKQPEQEKTRSKDDVDKHANNEGDSDYDSDDPNNQYEYDSEDDRRNKRLRIEDQLGDQDDIYRFDEEDEFYDRTMTNRTKASSSQQSKTETIDSLTVKQQEAQAAILSLKKQLQRIQGTKHQHQEVTEEDPLESFMNQVQDNLSKESQEQAIRIQSEIDAKQAEYDKLSQLIQFLTPAIPNLVSKDQKIIEAQRDLLLPDMFYKKTNSKYSSFFYFVCFLFCSGDKSCFANSLHFSSH</sequence>
<feature type="domain" description="FHA" evidence="3">
    <location>
        <begin position="50"/>
        <end position="98"/>
    </location>
</feature>
<evidence type="ECO:0000313" key="5">
    <source>
        <dbReference type="Proteomes" id="UP001431209"/>
    </source>
</evidence>
<dbReference type="AlphaFoldDB" id="A0AAW2Z983"/>
<organism evidence="4 5">
    <name type="scientific">Acrasis kona</name>
    <dbReference type="NCBI Taxonomy" id="1008807"/>
    <lineage>
        <taxon>Eukaryota</taxon>
        <taxon>Discoba</taxon>
        <taxon>Heterolobosea</taxon>
        <taxon>Tetramitia</taxon>
        <taxon>Eutetramitia</taxon>
        <taxon>Acrasidae</taxon>
        <taxon>Acrasis</taxon>
    </lineage>
</organism>
<dbReference type="Gene3D" id="2.60.200.20">
    <property type="match status" value="1"/>
</dbReference>
<proteinExistence type="predicted"/>
<evidence type="ECO:0000259" key="3">
    <source>
        <dbReference type="PROSITE" id="PS50006"/>
    </source>
</evidence>
<dbReference type="PROSITE" id="PS50006">
    <property type="entry name" value="FHA_DOMAIN"/>
    <property type="match status" value="1"/>
</dbReference>
<dbReference type="InterPro" id="IPR008984">
    <property type="entry name" value="SMAD_FHA_dom_sf"/>
</dbReference>
<comment type="caution">
    <text evidence="4">The sequence shown here is derived from an EMBL/GenBank/DDBJ whole genome shotgun (WGS) entry which is preliminary data.</text>
</comment>
<name>A0AAW2Z983_9EUKA</name>
<dbReference type="PANTHER" id="PTHR23308">
    <property type="entry name" value="NUCLEAR INHIBITOR OF PROTEIN PHOSPHATASE-1"/>
    <property type="match status" value="1"/>
</dbReference>
<evidence type="ECO:0000313" key="4">
    <source>
        <dbReference type="EMBL" id="KAL0486386.1"/>
    </source>
</evidence>
<dbReference type="EMBL" id="JAOPGA020001228">
    <property type="protein sequence ID" value="KAL0486386.1"/>
    <property type="molecule type" value="Genomic_DNA"/>
</dbReference>
<dbReference type="Proteomes" id="UP001431209">
    <property type="component" value="Unassembled WGS sequence"/>
</dbReference>
<keyword evidence="5" id="KW-1185">Reference proteome</keyword>